<feature type="binding site" evidence="20">
    <location>
        <begin position="411"/>
        <end position="413"/>
    </location>
    <ligand>
        <name>FAD</name>
        <dbReference type="ChEBI" id="CHEBI:57692"/>
    </ligand>
</feature>
<evidence type="ECO:0000256" key="9">
    <source>
        <dbReference type="ARBA" id="ARBA00022827"/>
    </source>
</evidence>
<evidence type="ECO:0000313" key="24">
    <source>
        <dbReference type="Proteomes" id="UP000007648"/>
    </source>
</evidence>
<evidence type="ECO:0000256" key="6">
    <source>
        <dbReference type="ARBA" id="ARBA00016287"/>
    </source>
</evidence>
<reference evidence="23 24" key="1">
    <citation type="journal article" date="2011" name="Proc. Natl. Acad. Sci. U.S.A.">
        <title>Genetic diversity and population structure of the endangered marsupial Sarcophilus harrisii (Tasmanian devil).</title>
        <authorList>
            <person name="Miller W."/>
            <person name="Hayes V.M."/>
            <person name="Ratan A."/>
            <person name="Petersen D.C."/>
            <person name="Wittekindt N.E."/>
            <person name="Miller J."/>
            <person name="Walenz B."/>
            <person name="Knight J."/>
            <person name="Qi J."/>
            <person name="Zhao F."/>
            <person name="Wang Q."/>
            <person name="Bedoya-Reina O.C."/>
            <person name="Katiyar N."/>
            <person name="Tomsho L.P."/>
            <person name="Kasson L.M."/>
            <person name="Hardie R.A."/>
            <person name="Woodbridge P."/>
            <person name="Tindall E.A."/>
            <person name="Bertelsen M.F."/>
            <person name="Dixon D."/>
            <person name="Pyecroft S."/>
            <person name="Helgen K.M."/>
            <person name="Lesk A.M."/>
            <person name="Pringle T.H."/>
            <person name="Patterson N."/>
            <person name="Zhang Y."/>
            <person name="Kreiss A."/>
            <person name="Woods G.M."/>
            <person name="Jones M.E."/>
            <person name="Schuster S.C."/>
        </authorList>
    </citation>
    <scope>NUCLEOTIDE SEQUENCE [LARGE SCALE GENOMIC DNA]</scope>
</reference>
<dbReference type="Proteomes" id="UP000007648">
    <property type="component" value="Unassembled WGS sequence"/>
</dbReference>
<dbReference type="PANTHER" id="PTHR48467:SF1">
    <property type="entry name" value="GLUTAMATE SYNTHASE 1 [NADH], CHLOROPLASTIC-LIKE"/>
    <property type="match status" value="1"/>
</dbReference>
<feature type="binding site" evidence="21">
    <location>
        <begin position="235"/>
        <end position="236"/>
    </location>
    <ligand>
        <name>NADP(+)</name>
        <dbReference type="ChEBI" id="CHEBI:58349"/>
    </ligand>
</feature>
<dbReference type="FunCoup" id="A0A7N4PGD7">
    <property type="interactions" value="1879"/>
</dbReference>
<dbReference type="SUPFAM" id="SSF51971">
    <property type="entry name" value="Nucleotide-binding domain"/>
    <property type="match status" value="1"/>
</dbReference>
<evidence type="ECO:0000256" key="19">
    <source>
        <dbReference type="PIRNR" id="PIRNR000362"/>
    </source>
</evidence>
<keyword evidence="24" id="KW-1185">Reference proteome</keyword>
<dbReference type="EC" id="1.18.1.6" evidence="5 19"/>
<dbReference type="GO" id="GO:0016491">
    <property type="term" value="F:oxidoreductase activity"/>
    <property type="evidence" value="ECO:0007669"/>
    <property type="project" value="UniProtKB-KW"/>
</dbReference>
<dbReference type="InterPro" id="IPR036188">
    <property type="entry name" value="FAD/NAD-bd_sf"/>
</dbReference>
<keyword evidence="14 19" id="KW-0496">Mitochondrion</keyword>
<comment type="similarity">
    <text evidence="4 19">Belongs to the ferredoxin--NADP reductase type 1 family.</text>
</comment>
<keyword evidence="12" id="KW-0249">Electron transport</keyword>
<evidence type="ECO:0000256" key="11">
    <source>
        <dbReference type="ARBA" id="ARBA00022946"/>
    </source>
</evidence>
<comment type="function">
    <text evidence="17">Serves as the first electron transfer protein in all the mitochondrial P450 systems including cholesterol side chain cleavage in all steroidogenic tissues, steroid 11-beta hydroxylation in the adrenal cortex, 25-OH-vitamin D3-24 hydroxylation in the kidney, and sterol C-27 hydroxylation in the liver. Also acts as a ferredoxin--NADP(+) reductase essential for coenzyme Q biosynthesis: together with FDX2, transfers the electrons required for the hydroxylation reaction performed by COQ6.</text>
</comment>
<feature type="binding site" evidence="20">
    <location>
        <position position="55"/>
    </location>
    <ligand>
        <name>FAD</name>
        <dbReference type="ChEBI" id="CHEBI:57692"/>
    </ligand>
</feature>
<evidence type="ECO:0000256" key="17">
    <source>
        <dbReference type="ARBA" id="ARBA00058506"/>
    </source>
</evidence>
<feature type="domain" description="FAD/NAD(P)-binding" evidence="22">
    <location>
        <begin position="46"/>
        <end position="202"/>
    </location>
</feature>
<evidence type="ECO:0000256" key="8">
    <source>
        <dbReference type="ARBA" id="ARBA00022630"/>
    </source>
</evidence>
<feature type="binding site" evidence="21">
    <location>
        <position position="411"/>
    </location>
    <ligand>
        <name>NADP(+)</name>
        <dbReference type="ChEBI" id="CHEBI:58349"/>
    </ligand>
</feature>
<dbReference type="PRINTS" id="PR00419">
    <property type="entry name" value="ADXRDTASE"/>
</dbReference>
<dbReference type="UniPathway" id="UPA00296"/>
<evidence type="ECO:0000256" key="2">
    <source>
        <dbReference type="ARBA" id="ARBA00004173"/>
    </source>
</evidence>
<feature type="binding site" evidence="20">
    <location>
        <position position="76"/>
    </location>
    <ligand>
        <name>FAD</name>
        <dbReference type="ChEBI" id="CHEBI:57692"/>
    </ligand>
</feature>
<evidence type="ECO:0000256" key="14">
    <source>
        <dbReference type="ARBA" id="ARBA00023128"/>
    </source>
</evidence>
<sequence>RPGTGKRTRSTKRLPLGLQKWLEAGHRKVPGQGFRQLLSTLELAPHICVVGSGPAGFYTAQHLLKHHPRAQVDIYEKQLVPFGLVRFGVAPDHPEVKNVINTFTQTARSTRCAFRGNVTVGRDVSVSELREAYHAVVLSYGAEDHNILGIPGEELPGVISARDFVGWYNGLPENRKLAPNLNCDTALILGQGNVALDVARILLTPTELLEKTDITAEALKVLKQSQVKRVWIVGRRGPLQVAFTIKELREMINLPGSQPLLDPADFSSLEESIKEASRPRKRLLELLVRTARKPPEPKADSKVTTPRAWGLRFLRSPQEMLPSPNGSRVVGIRLAVMRLEGSDENAQAVPTGEMEDVPCGLVLSSVGYKSRSIDPTVPFDPKLGVIPNSEGRVLGAPGLYCSGWVKRGPTGVIATTMNDSFLTGQALLQDLEAGVLPLGPKLGYSVIEPLLKNRGVQPVSFKDWEKLDAEEVAQGQAVGKPREKLVDPQQMLQIIRR</sequence>
<dbReference type="InterPro" id="IPR055275">
    <property type="entry name" value="Ferredox_Rdtase"/>
</dbReference>
<keyword evidence="7" id="KW-0813">Transport</keyword>
<dbReference type="Gene3D" id="3.40.50.720">
    <property type="entry name" value="NAD(P)-binding Rossmann-like Domain"/>
    <property type="match status" value="1"/>
</dbReference>
<evidence type="ECO:0000256" key="5">
    <source>
        <dbReference type="ARBA" id="ARBA00013219"/>
    </source>
</evidence>
<dbReference type="GO" id="GO:0005739">
    <property type="term" value="C:mitochondrion"/>
    <property type="evidence" value="ECO:0007669"/>
    <property type="project" value="UniProtKB-SubCell"/>
</dbReference>
<evidence type="ECO:0000256" key="4">
    <source>
        <dbReference type="ARBA" id="ARBA00008312"/>
    </source>
</evidence>
<comment type="subcellular location">
    <subcellularLocation>
        <location evidence="2 19">Mitochondrion</location>
    </subcellularLocation>
</comment>
<feature type="binding site" evidence="21">
    <location>
        <begin position="191"/>
        <end position="194"/>
    </location>
    <ligand>
        <name>NADP(+)</name>
        <dbReference type="ChEBI" id="CHEBI:58349"/>
    </ligand>
</feature>
<feature type="binding site" evidence="20">
    <location>
        <position position="84"/>
    </location>
    <ligand>
        <name>FAD</name>
        <dbReference type="ChEBI" id="CHEBI:57692"/>
    </ligand>
</feature>
<reference evidence="23" key="2">
    <citation type="submission" date="2025-08" db="UniProtKB">
        <authorList>
            <consortium name="Ensembl"/>
        </authorList>
    </citation>
    <scope>IDENTIFICATION</scope>
</reference>
<evidence type="ECO:0000256" key="10">
    <source>
        <dbReference type="ARBA" id="ARBA00022857"/>
    </source>
</evidence>
<reference evidence="23" key="3">
    <citation type="submission" date="2025-09" db="UniProtKB">
        <authorList>
            <consortium name="Ensembl"/>
        </authorList>
    </citation>
    <scope>IDENTIFICATION</scope>
</reference>
<evidence type="ECO:0000256" key="7">
    <source>
        <dbReference type="ARBA" id="ARBA00022448"/>
    </source>
</evidence>
<evidence type="ECO:0000256" key="1">
    <source>
        <dbReference type="ARBA" id="ARBA00001974"/>
    </source>
</evidence>
<evidence type="ECO:0000256" key="13">
    <source>
        <dbReference type="ARBA" id="ARBA00023002"/>
    </source>
</evidence>
<dbReference type="PANTHER" id="PTHR48467">
    <property type="entry name" value="GLUTAMATE SYNTHASE 1 [NADH], CHLOROPLASTIC-LIKE"/>
    <property type="match status" value="1"/>
</dbReference>
<comment type="cofactor">
    <cofactor evidence="1 19 20">
        <name>FAD</name>
        <dbReference type="ChEBI" id="CHEBI:57692"/>
    </cofactor>
</comment>
<evidence type="ECO:0000313" key="23">
    <source>
        <dbReference type="Ensembl" id="ENSSHAP00000037085.1"/>
    </source>
</evidence>
<name>A0A7N4PGD7_SARHA</name>
<evidence type="ECO:0000259" key="22">
    <source>
        <dbReference type="Pfam" id="PF07992"/>
    </source>
</evidence>
<dbReference type="Ensembl" id="ENSSHAT00000046975.1">
    <property type="protein sequence ID" value="ENSSHAP00000037085.1"/>
    <property type="gene ID" value="ENSSHAG00000018811.2"/>
</dbReference>
<gene>
    <name evidence="23" type="primary">FDXR</name>
</gene>
<evidence type="ECO:0000256" key="3">
    <source>
        <dbReference type="ARBA" id="ARBA00004731"/>
    </source>
</evidence>
<keyword evidence="9 19" id="KW-0274">FAD</keyword>
<evidence type="ECO:0000256" key="18">
    <source>
        <dbReference type="ARBA" id="ARBA00062771"/>
    </source>
</evidence>
<dbReference type="Pfam" id="PF07992">
    <property type="entry name" value="Pyr_redox_2"/>
    <property type="match status" value="1"/>
</dbReference>
<keyword evidence="11" id="KW-0809">Transit peptide</keyword>
<dbReference type="InterPro" id="IPR023753">
    <property type="entry name" value="FAD/NAD-binding_dom"/>
</dbReference>
<evidence type="ECO:0000256" key="21">
    <source>
        <dbReference type="PIRSR" id="PIRSR000362-2"/>
    </source>
</evidence>
<comment type="subunit">
    <text evidence="18">Monomer. Interacts directly with FDX1.</text>
</comment>
<dbReference type="GeneTree" id="ENSGT00390000013574"/>
<comment type="catalytic activity">
    <reaction evidence="16">
        <text>2 reduced [2Fe-2S]-[ferredoxin] + NADP(+) + H(+) = 2 oxidized [2Fe-2S]-[ferredoxin] + NADPH</text>
        <dbReference type="Rhea" id="RHEA:20125"/>
        <dbReference type="Rhea" id="RHEA-COMP:10000"/>
        <dbReference type="Rhea" id="RHEA-COMP:10001"/>
        <dbReference type="ChEBI" id="CHEBI:15378"/>
        <dbReference type="ChEBI" id="CHEBI:33737"/>
        <dbReference type="ChEBI" id="CHEBI:33738"/>
        <dbReference type="ChEBI" id="CHEBI:57783"/>
        <dbReference type="ChEBI" id="CHEBI:58349"/>
    </reaction>
</comment>
<accession>A0A7N4PGD7</accession>
<comment type="pathway">
    <text evidence="3">Steroid metabolism; cholesterol metabolism.</text>
</comment>
<keyword evidence="10 19" id="KW-0521">NADP</keyword>
<dbReference type="FunFam" id="3.50.50.60:FF:000036">
    <property type="entry name" value="NADPH:adrenodoxin oxidoreductase, mitochondrial"/>
    <property type="match status" value="1"/>
</dbReference>
<protein>
    <recommendedName>
        <fullName evidence="6 19">NADPH:adrenodoxin oxidoreductase, mitochondrial</fullName>
        <ecNumber evidence="5 19">1.18.1.6</ecNumber>
    </recommendedName>
</protein>
<dbReference type="PIRSF" id="PIRSF000362">
    <property type="entry name" value="FNR"/>
    <property type="match status" value="1"/>
</dbReference>
<dbReference type="Gene3D" id="3.50.50.60">
    <property type="entry name" value="FAD/NAD(P)-binding domain"/>
    <property type="match status" value="1"/>
</dbReference>
<proteinExistence type="inferred from homology"/>
<comment type="catalytic activity">
    <reaction evidence="15 19">
        <text>2 reduced [adrenodoxin] + NADP(+) + H(+) = 2 oxidized [adrenodoxin] + NADPH</text>
        <dbReference type="Rhea" id="RHEA:42312"/>
        <dbReference type="Rhea" id="RHEA-COMP:9998"/>
        <dbReference type="Rhea" id="RHEA-COMP:9999"/>
        <dbReference type="ChEBI" id="CHEBI:15378"/>
        <dbReference type="ChEBI" id="CHEBI:33737"/>
        <dbReference type="ChEBI" id="CHEBI:33738"/>
        <dbReference type="ChEBI" id="CHEBI:57783"/>
        <dbReference type="ChEBI" id="CHEBI:58349"/>
        <dbReference type="EC" id="1.18.1.6"/>
    </reaction>
</comment>
<evidence type="ECO:0000256" key="12">
    <source>
        <dbReference type="ARBA" id="ARBA00022982"/>
    </source>
</evidence>
<feature type="binding site" evidence="20">
    <location>
        <position position="404"/>
    </location>
    <ligand>
        <name>FAD</name>
        <dbReference type="ChEBI" id="CHEBI:57692"/>
    </ligand>
</feature>
<dbReference type="InterPro" id="IPR021163">
    <property type="entry name" value="Ferredox_Rdtase_adrenod"/>
</dbReference>
<feature type="binding site" evidence="21">
    <location>
        <position position="247"/>
    </location>
    <ligand>
        <name>NADP(+)</name>
        <dbReference type="ChEBI" id="CHEBI:58349"/>
    </ligand>
</feature>
<dbReference type="AlphaFoldDB" id="A0A7N4PGD7"/>
<dbReference type="GO" id="GO:0008203">
    <property type="term" value="P:cholesterol metabolic process"/>
    <property type="evidence" value="ECO:0007669"/>
    <property type="project" value="UniProtKB-UniPathway"/>
</dbReference>
<evidence type="ECO:0000256" key="15">
    <source>
        <dbReference type="ARBA" id="ARBA00048933"/>
    </source>
</evidence>
<evidence type="ECO:0000256" key="20">
    <source>
        <dbReference type="PIRSR" id="PIRSR000362-1"/>
    </source>
</evidence>
<dbReference type="InParanoid" id="A0A7N4PGD7"/>
<keyword evidence="13 19" id="KW-0560">Oxidoreductase</keyword>
<feature type="binding site" evidence="20">
    <location>
        <position position="120"/>
    </location>
    <ligand>
        <name>FAD</name>
        <dbReference type="ChEBI" id="CHEBI:57692"/>
    </ligand>
</feature>
<keyword evidence="8 19" id="KW-0285">Flavoprotein</keyword>
<organism evidence="23 24">
    <name type="scientific">Sarcophilus harrisii</name>
    <name type="common">Tasmanian devil</name>
    <name type="synonym">Sarcophilus laniarius</name>
    <dbReference type="NCBI Taxonomy" id="9305"/>
    <lineage>
        <taxon>Eukaryota</taxon>
        <taxon>Metazoa</taxon>
        <taxon>Chordata</taxon>
        <taxon>Craniata</taxon>
        <taxon>Vertebrata</taxon>
        <taxon>Euteleostomi</taxon>
        <taxon>Mammalia</taxon>
        <taxon>Metatheria</taxon>
        <taxon>Dasyuromorphia</taxon>
        <taxon>Dasyuridae</taxon>
        <taxon>Sarcophilus</taxon>
    </lineage>
</organism>
<evidence type="ECO:0000256" key="16">
    <source>
        <dbReference type="ARBA" id="ARBA00051209"/>
    </source>
</evidence>